<dbReference type="Pfam" id="PF02517">
    <property type="entry name" value="Rce1-like"/>
    <property type="match status" value="1"/>
</dbReference>
<feature type="transmembrane region" description="Helical" evidence="1">
    <location>
        <begin position="112"/>
        <end position="131"/>
    </location>
</feature>
<sequence>MQNDPLLLLLLIAVSTCIIKLWRDDYRAARAGRPAPRPLPGATRAPARASVVAAAGALVLLAVETGGEHALGLTAEQSRMTALFALYTLCAAFVEEIIFRGFIVIDKRGPAALWAGAAGASFLFAALHPFLWTWTGGWPWSGGALEWNFGAKGWFSTACAFAGSLWFYAMRFAPLNPDRSLLPCFAGHCAKNLGVIGVKAAQGFLGGWW</sequence>
<comment type="caution">
    <text evidence="3">The sequence shown here is derived from an EMBL/GenBank/DDBJ whole genome shotgun (WGS) entry which is preliminary data.</text>
</comment>
<evidence type="ECO:0000259" key="2">
    <source>
        <dbReference type="Pfam" id="PF02517"/>
    </source>
</evidence>
<protein>
    <submittedName>
        <fullName evidence="3">Abortive infection protein</fullName>
    </submittedName>
</protein>
<reference evidence="3 4" key="1">
    <citation type="submission" date="2016-01" db="EMBL/GenBank/DDBJ databases">
        <title>High potential of lignocellulose degradation of a new Verrucomicrobia species.</title>
        <authorList>
            <person name="Wang Y."/>
            <person name="Shi Y."/>
            <person name="Qiu Z."/>
            <person name="Liu S."/>
            <person name="Yang H."/>
        </authorList>
    </citation>
    <scope>NUCLEOTIDE SEQUENCE [LARGE SCALE GENOMIC DNA]</scope>
    <source>
        <strain evidence="3 4">TSB47</strain>
    </source>
</reference>
<keyword evidence="1" id="KW-0812">Transmembrane</keyword>
<evidence type="ECO:0000256" key="1">
    <source>
        <dbReference type="SAM" id="Phobius"/>
    </source>
</evidence>
<dbReference type="AlphaFoldDB" id="A0A178IGS6"/>
<proteinExistence type="predicted"/>
<dbReference type="GO" id="GO:0080120">
    <property type="term" value="P:CAAX-box protein maturation"/>
    <property type="evidence" value="ECO:0007669"/>
    <property type="project" value="UniProtKB-ARBA"/>
</dbReference>
<dbReference type="OrthoDB" id="192326at2"/>
<dbReference type="InterPro" id="IPR003675">
    <property type="entry name" value="Rce1/LyrA-like_dom"/>
</dbReference>
<feature type="domain" description="CAAX prenyl protease 2/Lysostaphin resistance protein A-like" evidence="2">
    <location>
        <begin position="81"/>
        <end position="193"/>
    </location>
</feature>
<gene>
    <name evidence="3" type="ORF">AW736_19525</name>
</gene>
<accession>A0A178IGS6</accession>
<feature type="transmembrane region" description="Helical" evidence="1">
    <location>
        <begin position="6"/>
        <end position="24"/>
    </location>
</feature>
<organism evidence="3 4">
    <name type="scientific">Termitidicoccus mucosus</name>
    <dbReference type="NCBI Taxonomy" id="1184151"/>
    <lineage>
        <taxon>Bacteria</taxon>
        <taxon>Pseudomonadati</taxon>
        <taxon>Verrucomicrobiota</taxon>
        <taxon>Opitutia</taxon>
        <taxon>Opitutales</taxon>
        <taxon>Opitutaceae</taxon>
        <taxon>Termitidicoccus</taxon>
    </lineage>
</organism>
<keyword evidence="1" id="KW-0472">Membrane</keyword>
<dbReference type="STRING" id="1184151.AW736_19525"/>
<feature type="transmembrane region" description="Helical" evidence="1">
    <location>
        <begin position="151"/>
        <end position="169"/>
    </location>
</feature>
<dbReference type="Proteomes" id="UP000078486">
    <property type="component" value="Unassembled WGS sequence"/>
</dbReference>
<keyword evidence="1" id="KW-1133">Transmembrane helix</keyword>
<feature type="transmembrane region" description="Helical" evidence="1">
    <location>
        <begin position="83"/>
        <end position="105"/>
    </location>
</feature>
<evidence type="ECO:0000313" key="3">
    <source>
        <dbReference type="EMBL" id="OAM88357.1"/>
    </source>
</evidence>
<keyword evidence="4" id="KW-1185">Reference proteome</keyword>
<dbReference type="GO" id="GO:0004175">
    <property type="term" value="F:endopeptidase activity"/>
    <property type="evidence" value="ECO:0007669"/>
    <property type="project" value="UniProtKB-ARBA"/>
</dbReference>
<dbReference type="EMBL" id="LRRQ01000137">
    <property type="protein sequence ID" value="OAM88357.1"/>
    <property type="molecule type" value="Genomic_DNA"/>
</dbReference>
<evidence type="ECO:0000313" key="4">
    <source>
        <dbReference type="Proteomes" id="UP000078486"/>
    </source>
</evidence>
<dbReference type="RefSeq" id="WP_068771958.1">
    <property type="nucleotide sequence ID" value="NZ_CP109796.1"/>
</dbReference>
<feature type="transmembrane region" description="Helical" evidence="1">
    <location>
        <begin position="45"/>
        <end position="63"/>
    </location>
</feature>
<name>A0A178IGS6_9BACT</name>